<dbReference type="Proteomes" id="UP000429181">
    <property type="component" value="Chromosome 7"/>
</dbReference>
<dbReference type="EC" id="3.4.22.-" evidence="12"/>
<dbReference type="InterPro" id="IPR046792">
    <property type="entry name" value="Peptidase_C54_cat"/>
</dbReference>
<evidence type="ECO:0000256" key="5">
    <source>
        <dbReference type="ARBA" id="ARBA00022670"/>
    </source>
</evidence>
<evidence type="ECO:0000256" key="7">
    <source>
        <dbReference type="ARBA" id="ARBA00022807"/>
    </source>
</evidence>
<dbReference type="SUPFAM" id="SSF54001">
    <property type="entry name" value="Cysteine proteinases"/>
    <property type="match status" value="1"/>
</dbReference>
<evidence type="ECO:0000256" key="10">
    <source>
        <dbReference type="ARBA" id="ARBA00029289"/>
    </source>
</evidence>
<dbReference type="GO" id="GO:0004197">
    <property type="term" value="F:cysteine-type endopeptidase activity"/>
    <property type="evidence" value="ECO:0007669"/>
    <property type="project" value="TreeGrafter"/>
</dbReference>
<dbReference type="AlphaFoldDB" id="A0A4W2IDE9"/>
<evidence type="ECO:0000256" key="11">
    <source>
        <dbReference type="ARBA" id="ARBA00029362"/>
    </source>
</evidence>
<evidence type="ECO:0000256" key="12">
    <source>
        <dbReference type="RuleBase" id="RU363115"/>
    </source>
</evidence>
<dbReference type="GeneTree" id="ENSGT00530000063000"/>
<evidence type="ECO:0000256" key="8">
    <source>
        <dbReference type="ARBA" id="ARBA00022927"/>
    </source>
</evidence>
<dbReference type="GO" id="GO:0019786">
    <property type="term" value="F:protein-phosphatidylethanolamide deconjugating activity"/>
    <property type="evidence" value="ECO:0007669"/>
    <property type="project" value="InterPro"/>
</dbReference>
<keyword evidence="5 12" id="KW-0645">Protease</keyword>
<keyword evidence="7" id="KW-0788">Thiol protease</keyword>
<reference evidence="15" key="2">
    <citation type="submission" date="2025-08" db="UniProtKB">
        <authorList>
            <consortium name="Ensembl"/>
        </authorList>
    </citation>
    <scope>IDENTIFICATION</scope>
</reference>
<keyword evidence="9 12" id="KW-0072">Autophagy</keyword>
<sequence>MQGSVSCGWLTAHSTVPARAPSSSTVPWTLLSRLSPAEARACLLVFSQTVNGAPWAPDTSPPPPRQEAVGQSKAGPALARSPVSISVAAATASRARVSWWPLTRVGGGPKGVFLVVNKPALAGDIQRFQRDFVSRLWLTYRRDFPPLAGGSLTSDCGWGCMLRSGQMMLAQGLLLHFLPRVYKADVARLVARPDPTAEWKSVVILVPVRLGGETLNPVYVPCVKELLRSELCLGIMGGKPRHSLYFIGYQDDFLLYLDPHYCQPTVDVSQADFPLESFHCTSPRKMAFAKMDPSCTVGFYAGDRKEFETLCSELTRVLSSSSATERYPMFTLVEGHAQDHSLDDLCSPPSQQTLRLPRSGRLLKAKRPSSEDFVFL</sequence>
<evidence type="ECO:0000256" key="13">
    <source>
        <dbReference type="SAM" id="MobiDB-lite"/>
    </source>
</evidence>
<evidence type="ECO:0000256" key="9">
    <source>
        <dbReference type="ARBA" id="ARBA00023006"/>
    </source>
</evidence>
<dbReference type="Ensembl" id="ENSBIXT00005039728.1">
    <property type="protein sequence ID" value="ENSBIXP00005043377.1"/>
    <property type="gene ID" value="ENSBIXG00005004641.1"/>
</dbReference>
<name>A0A4W2IDE9_BOBOX</name>
<feature type="region of interest" description="Disordered" evidence="13">
    <location>
        <begin position="54"/>
        <end position="76"/>
    </location>
</feature>
<dbReference type="GO" id="GO:0034727">
    <property type="term" value="P:piecemeal microautophagy of the nucleus"/>
    <property type="evidence" value="ECO:0007669"/>
    <property type="project" value="TreeGrafter"/>
</dbReference>
<dbReference type="Pfam" id="PF03416">
    <property type="entry name" value="Peptidase_C54"/>
    <property type="match status" value="1"/>
</dbReference>
<dbReference type="InterPro" id="IPR038765">
    <property type="entry name" value="Papain-like_cys_pep_sf"/>
</dbReference>
<dbReference type="InterPro" id="IPR005078">
    <property type="entry name" value="Peptidase_C54"/>
</dbReference>
<organism evidence="15 16">
    <name type="scientific">Bos indicus x Bos taurus</name>
    <name type="common">Hybrid cattle</name>
    <dbReference type="NCBI Taxonomy" id="30522"/>
    <lineage>
        <taxon>Eukaryota</taxon>
        <taxon>Metazoa</taxon>
        <taxon>Chordata</taxon>
        <taxon>Craniata</taxon>
        <taxon>Vertebrata</taxon>
        <taxon>Euteleostomi</taxon>
        <taxon>Mammalia</taxon>
        <taxon>Eutheria</taxon>
        <taxon>Laurasiatheria</taxon>
        <taxon>Artiodactyla</taxon>
        <taxon>Ruminantia</taxon>
        <taxon>Pecora</taxon>
        <taxon>Bovidae</taxon>
        <taxon>Bovinae</taxon>
        <taxon>Bos</taxon>
    </lineage>
</organism>
<dbReference type="PANTHER" id="PTHR22624:SF36">
    <property type="entry name" value="CYSTEINE PROTEASE ATG4D"/>
    <property type="match status" value="1"/>
</dbReference>
<dbReference type="GO" id="GO:0035973">
    <property type="term" value="P:aggrephagy"/>
    <property type="evidence" value="ECO:0007669"/>
    <property type="project" value="TreeGrafter"/>
</dbReference>
<evidence type="ECO:0000256" key="1">
    <source>
        <dbReference type="ARBA" id="ARBA00004496"/>
    </source>
</evidence>
<evidence type="ECO:0000259" key="14">
    <source>
        <dbReference type="Pfam" id="PF03416"/>
    </source>
</evidence>
<gene>
    <name evidence="15" type="primary">ATG4D</name>
</gene>
<dbReference type="GO" id="GO:0000423">
    <property type="term" value="P:mitophagy"/>
    <property type="evidence" value="ECO:0007669"/>
    <property type="project" value="TreeGrafter"/>
</dbReference>
<proteinExistence type="inferred from homology"/>
<keyword evidence="8 12" id="KW-0653">Protein transport</keyword>
<comment type="function">
    <text evidence="12">Cysteine protease that plays a key role in autophagy by mediating both proteolytic activation and delipidation of ATG8 family proteins.</text>
</comment>
<comment type="catalytic activity">
    <reaction evidence="11">
        <text>[protein]-C-terminal L-amino acid-glycyl-phosphatidylethanolamide + H2O = [protein]-C-terminal L-amino acid-glycine + a 1,2-diacyl-sn-glycero-3-phosphoethanolamine</text>
        <dbReference type="Rhea" id="RHEA:67548"/>
        <dbReference type="Rhea" id="RHEA-COMP:17323"/>
        <dbReference type="Rhea" id="RHEA-COMP:17324"/>
        <dbReference type="ChEBI" id="CHEBI:15377"/>
        <dbReference type="ChEBI" id="CHEBI:64612"/>
        <dbReference type="ChEBI" id="CHEBI:172940"/>
        <dbReference type="ChEBI" id="CHEBI:172941"/>
    </reaction>
    <physiologicalReaction direction="left-to-right" evidence="11">
        <dbReference type="Rhea" id="RHEA:67549"/>
    </physiologicalReaction>
</comment>
<comment type="similarity">
    <text evidence="2 12">Belongs to the peptidase C54 family.</text>
</comment>
<reference evidence="15 16" key="1">
    <citation type="submission" date="2018-11" db="EMBL/GenBank/DDBJ databases">
        <title>Haplotype-resolved cattle genomes.</title>
        <authorList>
            <person name="Low W.Y."/>
            <person name="Tearle R."/>
            <person name="Bickhart D.M."/>
            <person name="Rosen B.D."/>
            <person name="Koren S."/>
            <person name="Rhie A."/>
            <person name="Hiendleder S."/>
            <person name="Phillippy A.M."/>
            <person name="Smith T.P.L."/>
            <person name="Williams J.L."/>
        </authorList>
    </citation>
    <scope>NUCLEOTIDE SEQUENCE [LARGE SCALE GENOMIC DNA]</scope>
</reference>
<dbReference type="GO" id="GO:0005737">
    <property type="term" value="C:cytoplasm"/>
    <property type="evidence" value="ECO:0007669"/>
    <property type="project" value="UniProtKB-SubCell"/>
</dbReference>
<feature type="domain" description="Peptidase C54 catalytic" evidence="14">
    <location>
        <begin position="181"/>
        <end position="312"/>
    </location>
</feature>
<evidence type="ECO:0000256" key="3">
    <source>
        <dbReference type="ARBA" id="ARBA00022448"/>
    </source>
</evidence>
<accession>A0A4W2IDE9</accession>
<evidence type="ECO:0000256" key="4">
    <source>
        <dbReference type="ARBA" id="ARBA00022490"/>
    </source>
</evidence>
<evidence type="ECO:0000313" key="16">
    <source>
        <dbReference type="Proteomes" id="UP000429181"/>
    </source>
</evidence>
<dbReference type="PANTHER" id="PTHR22624">
    <property type="entry name" value="CYSTEINE PROTEASE ATG4"/>
    <property type="match status" value="1"/>
</dbReference>
<dbReference type="GO" id="GO:0016485">
    <property type="term" value="P:protein processing"/>
    <property type="evidence" value="ECO:0007669"/>
    <property type="project" value="TreeGrafter"/>
</dbReference>
<keyword evidence="3" id="KW-0813">Transport</keyword>
<dbReference type="GO" id="GO:0015031">
    <property type="term" value="P:protein transport"/>
    <property type="evidence" value="ECO:0007669"/>
    <property type="project" value="UniProtKB-KW"/>
</dbReference>
<comment type="subcellular location">
    <subcellularLocation>
        <location evidence="1 12">Cytoplasm</location>
    </subcellularLocation>
</comment>
<keyword evidence="6 12" id="KW-0378">Hydrolase</keyword>
<protein>
    <recommendedName>
        <fullName evidence="12">Cysteine protease</fullName>
        <ecNumber evidence="12">3.4.22.-</ecNumber>
    </recommendedName>
</protein>
<evidence type="ECO:0000256" key="6">
    <source>
        <dbReference type="ARBA" id="ARBA00022801"/>
    </source>
</evidence>
<dbReference type="GO" id="GO:0000045">
    <property type="term" value="P:autophagosome assembly"/>
    <property type="evidence" value="ECO:0007669"/>
    <property type="project" value="TreeGrafter"/>
</dbReference>
<comment type="catalytic activity">
    <reaction evidence="10">
        <text>[protein]-C-terminal L-amino acid-glycyl-phosphatidylserine + H2O = [protein]-C-terminal L-amino acid-glycine + a 1,2-diacyl-sn-glycero-3-phospho-L-serine</text>
        <dbReference type="Rhea" id="RHEA:67576"/>
        <dbReference type="Rhea" id="RHEA-COMP:17324"/>
        <dbReference type="Rhea" id="RHEA-COMP:17326"/>
        <dbReference type="ChEBI" id="CHEBI:15377"/>
        <dbReference type="ChEBI" id="CHEBI:57262"/>
        <dbReference type="ChEBI" id="CHEBI:172940"/>
        <dbReference type="ChEBI" id="CHEBI:172942"/>
    </reaction>
    <physiologicalReaction direction="left-to-right" evidence="10">
        <dbReference type="Rhea" id="RHEA:67577"/>
    </physiologicalReaction>
</comment>
<evidence type="ECO:0000313" key="15">
    <source>
        <dbReference type="Ensembl" id="ENSBIXP00005043377.1"/>
    </source>
</evidence>
<keyword evidence="4 12" id="KW-0963">Cytoplasm</keyword>
<evidence type="ECO:0000256" key="2">
    <source>
        <dbReference type="ARBA" id="ARBA00010958"/>
    </source>
</evidence>